<feature type="binding site" evidence="7">
    <location>
        <position position="171"/>
    </location>
    <ligand>
        <name>L-aspartate</name>
        <dbReference type="ChEBI" id="CHEBI:29991"/>
    </ligand>
</feature>
<dbReference type="InterPro" id="IPR006195">
    <property type="entry name" value="aa-tRNA-synth_II"/>
</dbReference>
<protein>
    <recommendedName>
        <fullName evidence="7">Aspartate--tRNA ligase</fullName>
        <ecNumber evidence="7">6.1.1.12</ecNumber>
    </recommendedName>
    <alternativeName>
        <fullName evidence="7">Aspartyl-tRNA synthetase</fullName>
        <shortName evidence="7">AspRS</shortName>
    </alternativeName>
</protein>
<comment type="similarity">
    <text evidence="1 7">Belongs to the class-II aminoacyl-tRNA synthetase family. Type 1 subfamily.</text>
</comment>
<evidence type="ECO:0000256" key="5">
    <source>
        <dbReference type="ARBA" id="ARBA00022917"/>
    </source>
</evidence>
<dbReference type="InterPro" id="IPR004364">
    <property type="entry name" value="Aa-tRNA-synt_II"/>
</dbReference>
<dbReference type="InterPro" id="IPR002312">
    <property type="entry name" value="Asp/Asn-tRNA-synth_IIb"/>
</dbReference>
<name>A0A1G6Z424_NIADE</name>
<feature type="binding site" evidence="7">
    <location>
        <begin position="217"/>
        <end position="219"/>
    </location>
    <ligand>
        <name>ATP</name>
        <dbReference type="ChEBI" id="CHEBI:30616"/>
    </ligand>
</feature>
<comment type="caution">
    <text evidence="7">Lacks conserved residue(s) required for the propagation of feature annotation.</text>
</comment>
<dbReference type="InterPro" id="IPR004115">
    <property type="entry name" value="GAD-like_sf"/>
</dbReference>
<dbReference type="Pfam" id="PF00152">
    <property type="entry name" value="tRNA-synt_2"/>
    <property type="match status" value="1"/>
</dbReference>
<dbReference type="NCBIfam" id="NF001750">
    <property type="entry name" value="PRK00476.1"/>
    <property type="match status" value="1"/>
</dbReference>
<dbReference type="SUPFAM" id="SSF55681">
    <property type="entry name" value="Class II aaRS and biotin synthetases"/>
    <property type="match status" value="1"/>
</dbReference>
<gene>
    <name evidence="7" type="primary">aspS</name>
    <name evidence="9" type="ORF">SAMN04487894_11728</name>
</gene>
<dbReference type="Proteomes" id="UP000198757">
    <property type="component" value="Unassembled WGS sequence"/>
</dbReference>
<keyword evidence="5 7" id="KW-0648">Protein biosynthesis</keyword>
<dbReference type="HAMAP" id="MF_00044">
    <property type="entry name" value="Asp_tRNA_synth_type1"/>
    <property type="match status" value="1"/>
</dbReference>
<keyword evidence="3 7" id="KW-0547">Nucleotide-binding</keyword>
<feature type="binding site" evidence="7">
    <location>
        <begin position="556"/>
        <end position="559"/>
    </location>
    <ligand>
        <name>ATP</name>
        <dbReference type="ChEBI" id="CHEBI:30616"/>
    </ligand>
</feature>
<keyword evidence="2 7" id="KW-0436">Ligase</keyword>
<feature type="domain" description="Aminoacyl-transfer RNA synthetases class-II family profile" evidence="8">
    <location>
        <begin position="138"/>
        <end position="577"/>
    </location>
</feature>
<dbReference type="SUPFAM" id="SSF50249">
    <property type="entry name" value="Nucleic acid-binding proteins"/>
    <property type="match status" value="1"/>
</dbReference>
<dbReference type="CDD" id="cd00777">
    <property type="entry name" value="AspRS_core"/>
    <property type="match status" value="1"/>
</dbReference>
<dbReference type="Pfam" id="PF02938">
    <property type="entry name" value="GAD"/>
    <property type="match status" value="1"/>
</dbReference>
<dbReference type="Pfam" id="PF01336">
    <property type="entry name" value="tRNA_anti-codon"/>
    <property type="match status" value="1"/>
</dbReference>
<dbReference type="CDD" id="cd04317">
    <property type="entry name" value="EcAspRS_like_N"/>
    <property type="match status" value="1"/>
</dbReference>
<dbReference type="Gene3D" id="3.30.1360.30">
    <property type="entry name" value="GAD-like domain"/>
    <property type="match status" value="1"/>
</dbReference>
<comment type="catalytic activity">
    <reaction evidence="7">
        <text>tRNA(Asp) + L-aspartate + ATP = L-aspartyl-tRNA(Asp) + AMP + diphosphate</text>
        <dbReference type="Rhea" id="RHEA:19649"/>
        <dbReference type="Rhea" id="RHEA-COMP:9660"/>
        <dbReference type="Rhea" id="RHEA-COMP:9678"/>
        <dbReference type="ChEBI" id="CHEBI:29991"/>
        <dbReference type="ChEBI" id="CHEBI:30616"/>
        <dbReference type="ChEBI" id="CHEBI:33019"/>
        <dbReference type="ChEBI" id="CHEBI:78442"/>
        <dbReference type="ChEBI" id="CHEBI:78516"/>
        <dbReference type="ChEBI" id="CHEBI:456215"/>
        <dbReference type="EC" id="6.1.1.12"/>
    </reaction>
</comment>
<comment type="function">
    <text evidence="7">Catalyzes the attachment of L-aspartate to tRNA(Asp) in a two-step reaction: L-aspartate is first activated by ATP to form Asp-AMP and then transferred to the acceptor end of tRNA(Asp).</text>
</comment>
<sequence>MFRTKTCGELRIADIHNEVTLAGWVQTVRKFGSITFVDLRDRYGITQLLFSEALNDQLDANPLGREFVLQITGKVSERSNKNKNIPTGDIEILVDRFSILNKSITPPFTIQDETDGGDDLRMKYRFLDLRRNAVKKNLELRYAINRATRNYLHEQGFMDIETPFLIKSTPEGARDFVVPSRMNPGEFYALPQSPQTFKQLLMVSGYDRYYQIVKCFRDEDLRADRQPEFTQIDCEMAFVEQEDILNTFEGLVKHIFKAVKGIDYTEAVTRMSWEDAMWQYGNDKPDIRFGMQLLNIKAPAHVYVQKERNEALVAGAGFGVFDDAETVLAIAAPRCSEYTRKQTDELTEWVKRPQIGMKGLVFIKCNADGSFKSSVDKFYSEDRLKAIAEAAGAKPGDLILILAGAEERTRKAMSELRLEMGKRLGMRKDDEYRLLWVLDFPLFEYDEEGNRWVARHHPFTSPKPSDIDTMIGNNPKIENAATYLSHPYANIKANAYDMVLNGNEIGGGSIRIYQKELQQKMFEALGMDEQEQQHKFGFLLGAFEYGAPPHGGIAFGLDRVCAILGGSESIRDFIAFPKNNSGRDIMLDAPATIDDKQLDELQIKIDLK</sequence>
<comment type="subunit">
    <text evidence="7">Homodimer.</text>
</comment>
<feature type="binding site" evidence="7">
    <location>
        <position position="226"/>
    </location>
    <ligand>
        <name>ATP</name>
        <dbReference type="ChEBI" id="CHEBI:30616"/>
    </ligand>
</feature>
<dbReference type="InterPro" id="IPR012340">
    <property type="entry name" value="NA-bd_OB-fold"/>
</dbReference>
<feature type="binding site" evidence="7">
    <location>
        <position position="511"/>
    </location>
    <ligand>
        <name>L-aspartate</name>
        <dbReference type="ChEBI" id="CHEBI:29991"/>
    </ligand>
</feature>
<evidence type="ECO:0000259" key="8">
    <source>
        <dbReference type="PROSITE" id="PS50862"/>
    </source>
</evidence>
<keyword evidence="4 7" id="KW-0067">ATP-binding</keyword>
<dbReference type="GO" id="GO:0004815">
    <property type="term" value="F:aspartate-tRNA ligase activity"/>
    <property type="evidence" value="ECO:0007669"/>
    <property type="project" value="UniProtKB-UniRule"/>
</dbReference>
<dbReference type="InterPro" id="IPR047089">
    <property type="entry name" value="Asp-tRNA-ligase_1_N"/>
</dbReference>
<dbReference type="GO" id="GO:0006422">
    <property type="term" value="P:aspartyl-tRNA aminoacylation"/>
    <property type="evidence" value="ECO:0007669"/>
    <property type="project" value="UniProtKB-UniRule"/>
</dbReference>
<dbReference type="AlphaFoldDB" id="A0A1G6Z424"/>
<evidence type="ECO:0000256" key="7">
    <source>
        <dbReference type="HAMAP-Rule" id="MF_00044"/>
    </source>
</evidence>
<dbReference type="PRINTS" id="PR01042">
    <property type="entry name" value="TRNASYNTHASP"/>
</dbReference>
<dbReference type="GO" id="GO:0005524">
    <property type="term" value="F:ATP binding"/>
    <property type="evidence" value="ECO:0007669"/>
    <property type="project" value="UniProtKB-UniRule"/>
</dbReference>
<proteinExistence type="inferred from homology"/>
<evidence type="ECO:0000256" key="4">
    <source>
        <dbReference type="ARBA" id="ARBA00022840"/>
    </source>
</evidence>
<dbReference type="GO" id="GO:0003676">
    <property type="term" value="F:nucleic acid binding"/>
    <property type="evidence" value="ECO:0007669"/>
    <property type="project" value="InterPro"/>
</dbReference>
<evidence type="ECO:0000256" key="2">
    <source>
        <dbReference type="ARBA" id="ARBA00022598"/>
    </source>
</evidence>
<dbReference type="InterPro" id="IPR045864">
    <property type="entry name" value="aa-tRNA-synth_II/BPL/LPL"/>
</dbReference>
<feature type="binding site" evidence="7">
    <location>
        <position position="504"/>
    </location>
    <ligand>
        <name>ATP</name>
        <dbReference type="ChEBI" id="CHEBI:30616"/>
    </ligand>
</feature>
<organism evidence="9 10">
    <name type="scientific">Niabella drilacis (strain DSM 25811 / CCM 8410 / CCUG 62505 / LMG 26954 / E90)</name>
    <dbReference type="NCBI Taxonomy" id="1285928"/>
    <lineage>
        <taxon>Bacteria</taxon>
        <taxon>Pseudomonadati</taxon>
        <taxon>Bacteroidota</taxon>
        <taxon>Chitinophagia</taxon>
        <taxon>Chitinophagales</taxon>
        <taxon>Chitinophagaceae</taxon>
        <taxon>Niabella</taxon>
    </lineage>
</organism>
<accession>A0A1G6Z424</accession>
<keyword evidence="10" id="KW-1185">Reference proteome</keyword>
<dbReference type="STRING" id="1285928.SAMN04487894_11728"/>
<evidence type="ECO:0000256" key="3">
    <source>
        <dbReference type="ARBA" id="ARBA00022741"/>
    </source>
</evidence>
<dbReference type="PANTHER" id="PTHR22594:SF5">
    <property type="entry name" value="ASPARTATE--TRNA LIGASE, MITOCHONDRIAL"/>
    <property type="match status" value="1"/>
</dbReference>
<dbReference type="InterPro" id="IPR004365">
    <property type="entry name" value="NA-bd_OB_tRNA"/>
</dbReference>
<dbReference type="PANTHER" id="PTHR22594">
    <property type="entry name" value="ASPARTYL/LYSYL-TRNA SYNTHETASE"/>
    <property type="match status" value="1"/>
</dbReference>
<dbReference type="EMBL" id="FMZO01000017">
    <property type="protein sequence ID" value="SDD96707.1"/>
    <property type="molecule type" value="Genomic_DNA"/>
</dbReference>
<dbReference type="SUPFAM" id="SSF55261">
    <property type="entry name" value="GAD domain-like"/>
    <property type="match status" value="1"/>
</dbReference>
<evidence type="ECO:0000256" key="6">
    <source>
        <dbReference type="ARBA" id="ARBA00023146"/>
    </source>
</evidence>
<dbReference type="InterPro" id="IPR047090">
    <property type="entry name" value="AspRS_core"/>
</dbReference>
<feature type="binding site" evidence="7">
    <location>
        <position position="217"/>
    </location>
    <ligand>
        <name>L-aspartate</name>
        <dbReference type="ChEBI" id="CHEBI:29991"/>
    </ligand>
</feature>
<dbReference type="NCBIfam" id="TIGR00459">
    <property type="entry name" value="aspS_bact"/>
    <property type="match status" value="1"/>
</dbReference>
<evidence type="ECO:0000313" key="9">
    <source>
        <dbReference type="EMBL" id="SDD96707.1"/>
    </source>
</evidence>
<keyword evidence="6 7" id="KW-0030">Aminoacyl-tRNA synthetase</keyword>
<dbReference type="InterPro" id="IPR029351">
    <property type="entry name" value="GAD_dom"/>
</dbReference>
<evidence type="ECO:0000256" key="1">
    <source>
        <dbReference type="ARBA" id="ARBA00006303"/>
    </source>
</evidence>
<dbReference type="RefSeq" id="WP_090392342.1">
    <property type="nucleotide sequence ID" value="NZ_FMZO01000017.1"/>
</dbReference>
<comment type="subcellular location">
    <subcellularLocation>
        <location evidence="7">Cytoplasm</location>
    </subcellularLocation>
</comment>
<dbReference type="InterPro" id="IPR004524">
    <property type="entry name" value="Asp-tRNA-ligase_1"/>
</dbReference>
<dbReference type="EC" id="6.1.1.12" evidence="7"/>
<feature type="region of interest" description="Aspartate" evidence="7">
    <location>
        <begin position="195"/>
        <end position="198"/>
    </location>
</feature>
<dbReference type="Gene3D" id="3.30.930.10">
    <property type="entry name" value="Bira Bifunctional Protein, Domain 2"/>
    <property type="match status" value="1"/>
</dbReference>
<reference evidence="10" key="1">
    <citation type="submission" date="2016-10" db="EMBL/GenBank/DDBJ databases">
        <authorList>
            <person name="Varghese N."/>
            <person name="Submissions S."/>
        </authorList>
    </citation>
    <scope>NUCLEOTIDE SEQUENCE [LARGE SCALE GENOMIC DNA]</scope>
    <source>
        <strain evidence="10">DSM 25811 / CCM 8410 / LMG 26954 / E90</strain>
    </source>
</reference>
<dbReference type="Gene3D" id="2.40.50.140">
    <property type="entry name" value="Nucleic acid-binding proteins"/>
    <property type="match status" value="1"/>
</dbReference>
<dbReference type="OrthoDB" id="9802326at2"/>
<keyword evidence="7" id="KW-0963">Cytoplasm</keyword>
<dbReference type="PROSITE" id="PS50862">
    <property type="entry name" value="AA_TRNA_LIGASE_II"/>
    <property type="match status" value="1"/>
</dbReference>
<evidence type="ECO:0000313" key="10">
    <source>
        <dbReference type="Proteomes" id="UP000198757"/>
    </source>
</evidence>
<dbReference type="GO" id="GO:0005737">
    <property type="term" value="C:cytoplasm"/>
    <property type="evidence" value="ECO:0007669"/>
    <property type="project" value="UniProtKB-SubCell"/>
</dbReference>
<feature type="binding site" evidence="7">
    <location>
        <position position="456"/>
    </location>
    <ligand>
        <name>L-aspartate</name>
        <dbReference type="ChEBI" id="CHEBI:29991"/>
    </ligand>
</feature>